<dbReference type="EMBL" id="AP023081">
    <property type="protein sequence ID" value="BCD85402.1"/>
    <property type="molecule type" value="Genomic_DNA"/>
</dbReference>
<keyword evidence="1" id="KW-0472">Membrane</keyword>
<keyword evidence="1" id="KW-0812">Transmembrane</keyword>
<evidence type="ECO:0000313" key="3">
    <source>
        <dbReference type="Proteomes" id="UP001064896"/>
    </source>
</evidence>
<evidence type="ECO:0000313" key="2">
    <source>
        <dbReference type="EMBL" id="BCD85402.1"/>
    </source>
</evidence>
<feature type="transmembrane region" description="Helical" evidence="1">
    <location>
        <begin position="53"/>
        <end position="75"/>
    </location>
</feature>
<gene>
    <name evidence="2" type="ORF">PSm6_18090</name>
</gene>
<accession>A0ABM7L7B8</accession>
<organism evidence="2 3">
    <name type="scientific">Pseudomonas solani</name>
    <dbReference type="NCBI Taxonomy" id="2731552"/>
    <lineage>
        <taxon>Bacteria</taxon>
        <taxon>Pseudomonadati</taxon>
        <taxon>Pseudomonadota</taxon>
        <taxon>Gammaproteobacteria</taxon>
        <taxon>Pseudomonadales</taxon>
        <taxon>Pseudomonadaceae</taxon>
        <taxon>Pseudomonas</taxon>
    </lineage>
</organism>
<evidence type="ECO:0008006" key="4">
    <source>
        <dbReference type="Google" id="ProtNLM"/>
    </source>
</evidence>
<proteinExistence type="predicted"/>
<keyword evidence="3" id="KW-1185">Reference proteome</keyword>
<feature type="transmembrane region" description="Helical" evidence="1">
    <location>
        <begin position="20"/>
        <end position="41"/>
    </location>
</feature>
<reference evidence="2" key="1">
    <citation type="submission" date="2020-05" db="EMBL/GenBank/DDBJ databases">
        <title>Complete genome sequence of Pseudomonas sp. Sm006.</title>
        <authorList>
            <person name="Takeuchi K."/>
            <person name="Someya N."/>
        </authorList>
    </citation>
    <scope>NUCLEOTIDE SEQUENCE</scope>
    <source>
        <strain evidence="2">Sm006</strain>
    </source>
</reference>
<evidence type="ECO:0000256" key="1">
    <source>
        <dbReference type="SAM" id="Phobius"/>
    </source>
</evidence>
<dbReference type="Proteomes" id="UP001064896">
    <property type="component" value="Chromosome"/>
</dbReference>
<name>A0ABM7L7B8_9PSED</name>
<keyword evidence="1" id="KW-1133">Transmembrane helix</keyword>
<protein>
    <recommendedName>
        <fullName evidence="4">Type VI secretion protein</fullName>
    </recommendedName>
</protein>
<sequence length="417" mass="46107">MPVRIDSIPPLAMRPHPPRPWRWLAGLVISLLMGFLVTLMFADEPLRQDGQRFWWQALMLPLFLWCASFVLRYLVHIGGVSVADGWDRAREADLLARLRRGRRSHRILAVSLHTALRGPADSTGQEQSEALAGDQSALRTQPLWDSPSQSCRHSELSFDLGLQEGELDHEVLLAQVYRRVLVDLADTVLTLPAEQPMALVLDIDSQVTAQRTLALWHEAWVEQGLRQELPLFEHQGFPAVDHWLDSRRRDSSLLLVVSARIAPSPADETAEVAVCLLLGDRGAPSPLPPLAYLHRPEQESGGTTDSLRRAILRALEWVPLDADAIGDSWLADICDSRHGDVSRAFLELLVPLQLGQGMHDLKASLGACGPAAPWVAIAACAERARSRQRPQLIVSGGDVEAALWCSVVTPVAMFESE</sequence>